<keyword evidence="6 9" id="KW-0029">Amino-acid transport</keyword>
<dbReference type="GO" id="GO:0015188">
    <property type="term" value="F:L-isoleucine transmembrane transporter activity"/>
    <property type="evidence" value="ECO:0007669"/>
    <property type="project" value="TreeGrafter"/>
</dbReference>
<dbReference type="GO" id="GO:0005304">
    <property type="term" value="F:L-valine transmembrane transporter activity"/>
    <property type="evidence" value="ECO:0007669"/>
    <property type="project" value="TreeGrafter"/>
</dbReference>
<dbReference type="EMBL" id="LS483470">
    <property type="protein sequence ID" value="SQI38645.1"/>
    <property type="molecule type" value="Genomic_DNA"/>
</dbReference>
<evidence type="ECO:0000256" key="4">
    <source>
        <dbReference type="ARBA" id="ARBA00022475"/>
    </source>
</evidence>
<dbReference type="RefSeq" id="WP_111739822.1">
    <property type="nucleotide sequence ID" value="NZ_LR698987.1"/>
</dbReference>
<sequence length="460" mass="48615">MNQRLSRADTIGLGLMTFAFFLGAGNIIFPPLEGQMAGTNVLSAMSGFLITAVGLPLISIIAVARVGGGLPSMTTDLPKGTGTFAAVLLFIIIGPAFATPRTGLVAYEMAIKPLTGVLEGDNQLELFGDITLDKTQALVTTLFFAVTLVFSWSRGKLIDSIGKILTPALFLLLICLAIGVIVAPQGTLSSPAESYQEMAFTKGFIGGYNTMDTFAALMFGMLLVDILRSKGVTDPKATYKYLVIAGLIAAAGLAFVYISLFWLGATSATVAPGADNGGVVLAAYVQALFGQPGQWILSGVVLLACLTTAVGLVSTCADYFSTLTPLRYRQWVIVLSIICALVANVGLSQLIALSIPVLMALYPLAIALVALTFVRPWLPNPRTSFRTVMGVALIFSLLDGVRSISALQKVDGIKWLLDKQTEYMPLSGQGMAWVLPTAIMLVLVFLIPAKKSEQGSPSKA</sequence>
<feature type="transmembrane region" description="Helical" evidence="9">
    <location>
        <begin position="135"/>
        <end position="152"/>
    </location>
</feature>
<dbReference type="PANTHER" id="PTHR30588">
    <property type="entry name" value="BRANCHED-CHAIN AMINO ACID TRANSPORT SYSTEM 2 CARRIER PROTEIN"/>
    <property type="match status" value="1"/>
</dbReference>
<dbReference type="PANTHER" id="PTHR30588:SF0">
    <property type="entry name" value="BRANCHED-CHAIN AMINO ACID PERMEASE BRNQ"/>
    <property type="match status" value="1"/>
</dbReference>
<feature type="transmembrane region" description="Helical" evidence="9">
    <location>
        <begin position="203"/>
        <end position="227"/>
    </location>
</feature>
<evidence type="ECO:0000256" key="5">
    <source>
        <dbReference type="ARBA" id="ARBA00022692"/>
    </source>
</evidence>
<evidence type="ECO:0000256" key="6">
    <source>
        <dbReference type="ARBA" id="ARBA00022970"/>
    </source>
</evidence>
<proteinExistence type="inferred from homology"/>
<feature type="transmembrane region" description="Helical" evidence="9">
    <location>
        <begin position="12"/>
        <end position="29"/>
    </location>
</feature>
<keyword evidence="7 9" id="KW-1133">Transmembrane helix</keyword>
<dbReference type="GO" id="GO:0015190">
    <property type="term" value="F:L-leucine transmembrane transporter activity"/>
    <property type="evidence" value="ECO:0007669"/>
    <property type="project" value="TreeGrafter"/>
</dbReference>
<keyword evidence="4" id="KW-1003">Cell membrane</keyword>
<evidence type="ECO:0000256" key="9">
    <source>
        <dbReference type="RuleBase" id="RU362122"/>
    </source>
</evidence>
<dbReference type="Pfam" id="PF05525">
    <property type="entry name" value="Branch_AA_trans"/>
    <property type="match status" value="1"/>
</dbReference>
<evidence type="ECO:0000256" key="3">
    <source>
        <dbReference type="ARBA" id="ARBA00022448"/>
    </source>
</evidence>
<evidence type="ECO:0000313" key="11">
    <source>
        <dbReference type="Proteomes" id="UP000249005"/>
    </source>
</evidence>
<evidence type="ECO:0000256" key="1">
    <source>
        <dbReference type="ARBA" id="ARBA00004651"/>
    </source>
</evidence>
<feature type="transmembrane region" description="Helical" evidence="9">
    <location>
        <begin position="359"/>
        <end position="378"/>
    </location>
</feature>
<comment type="similarity">
    <text evidence="2 9">Belongs to the branched chain amino acid transporter family.</text>
</comment>
<dbReference type="GO" id="GO:0005886">
    <property type="term" value="C:plasma membrane"/>
    <property type="evidence" value="ECO:0007669"/>
    <property type="project" value="UniProtKB-SubCell"/>
</dbReference>
<comment type="subcellular location">
    <subcellularLocation>
        <location evidence="9">Cell inner membrane</location>
        <topology evidence="9">Multi-pass membrane protein</topology>
    </subcellularLocation>
    <subcellularLocation>
        <location evidence="1">Cell membrane</location>
        <topology evidence="1">Multi-pass membrane protein</topology>
    </subcellularLocation>
</comment>
<evidence type="ECO:0000256" key="2">
    <source>
        <dbReference type="ARBA" id="ARBA00008540"/>
    </source>
</evidence>
<evidence type="ECO:0000313" key="10">
    <source>
        <dbReference type="EMBL" id="SQI38645.1"/>
    </source>
</evidence>
<dbReference type="InterPro" id="IPR004685">
    <property type="entry name" value="Brnchd-chn_aa_trnsp_Livcs"/>
</dbReference>
<feature type="transmembrane region" description="Helical" evidence="9">
    <location>
        <begin position="80"/>
        <end position="98"/>
    </location>
</feature>
<dbReference type="GO" id="GO:0015820">
    <property type="term" value="P:L-leucine transport"/>
    <property type="evidence" value="ECO:0007669"/>
    <property type="project" value="TreeGrafter"/>
</dbReference>
<keyword evidence="5 9" id="KW-0812">Transmembrane</keyword>
<evidence type="ECO:0000256" key="7">
    <source>
        <dbReference type="ARBA" id="ARBA00022989"/>
    </source>
</evidence>
<dbReference type="Proteomes" id="UP000249005">
    <property type="component" value="Chromosome 1"/>
</dbReference>
<organism evidence="10 11">
    <name type="scientific">Leminorella richardii</name>
    <dbReference type="NCBI Taxonomy" id="158841"/>
    <lineage>
        <taxon>Bacteria</taxon>
        <taxon>Pseudomonadati</taxon>
        <taxon>Pseudomonadota</taxon>
        <taxon>Gammaproteobacteria</taxon>
        <taxon>Enterobacterales</taxon>
        <taxon>Budviciaceae</taxon>
        <taxon>Leminorella</taxon>
    </lineage>
</organism>
<keyword evidence="8 9" id="KW-0472">Membrane</keyword>
<dbReference type="KEGG" id="lri:NCTC12151_01244"/>
<keyword evidence="3 9" id="KW-0813">Transport</keyword>
<feature type="transmembrane region" description="Helical" evidence="9">
    <location>
        <begin position="164"/>
        <end position="183"/>
    </location>
</feature>
<comment type="function">
    <text evidence="9">Component of the transport system for branched-chain amino acids.</text>
</comment>
<dbReference type="GO" id="GO:0015818">
    <property type="term" value="P:isoleucine transport"/>
    <property type="evidence" value="ECO:0007669"/>
    <property type="project" value="TreeGrafter"/>
</dbReference>
<accession>A0A2X4XFH1</accession>
<dbReference type="AlphaFoldDB" id="A0A2X4XFH1"/>
<feature type="transmembrane region" description="Helical" evidence="9">
    <location>
        <begin position="239"/>
        <end position="263"/>
    </location>
</feature>
<gene>
    <name evidence="10" type="primary">brnQ_1</name>
    <name evidence="10" type="ORF">NCTC12151_01244</name>
</gene>
<name>A0A2X4XFH1_9GAMM</name>
<feature type="transmembrane region" description="Helical" evidence="9">
    <location>
        <begin position="390"/>
        <end position="410"/>
    </location>
</feature>
<feature type="transmembrane region" description="Helical" evidence="9">
    <location>
        <begin position="295"/>
        <end position="320"/>
    </location>
</feature>
<evidence type="ECO:0000256" key="8">
    <source>
        <dbReference type="ARBA" id="ARBA00023136"/>
    </source>
</evidence>
<protein>
    <recommendedName>
        <fullName evidence="9">Branched-chain amino acid transport system carrier protein</fullName>
    </recommendedName>
</protein>
<feature type="transmembrane region" description="Helical" evidence="9">
    <location>
        <begin position="41"/>
        <end position="68"/>
    </location>
</feature>
<feature type="transmembrane region" description="Helical" evidence="9">
    <location>
        <begin position="332"/>
        <end position="353"/>
    </location>
</feature>
<dbReference type="NCBIfam" id="TIGR00796">
    <property type="entry name" value="livcs"/>
    <property type="match status" value="1"/>
</dbReference>
<feature type="transmembrane region" description="Helical" evidence="9">
    <location>
        <begin position="430"/>
        <end position="449"/>
    </location>
</feature>
<dbReference type="OrthoDB" id="9783920at2"/>
<reference evidence="10 11" key="1">
    <citation type="submission" date="2018-06" db="EMBL/GenBank/DDBJ databases">
        <authorList>
            <consortium name="Pathogen Informatics"/>
            <person name="Doyle S."/>
        </authorList>
    </citation>
    <scope>NUCLEOTIDE SEQUENCE [LARGE SCALE GENOMIC DNA]</scope>
    <source>
        <strain evidence="10 11">NCTC12151</strain>
    </source>
</reference>
<keyword evidence="11" id="KW-1185">Reference proteome</keyword>